<evidence type="ECO:0000259" key="2">
    <source>
        <dbReference type="Pfam" id="PF00326"/>
    </source>
</evidence>
<dbReference type="GO" id="GO:0006508">
    <property type="term" value="P:proteolysis"/>
    <property type="evidence" value="ECO:0007669"/>
    <property type="project" value="InterPro"/>
</dbReference>
<dbReference type="InterPro" id="IPR001375">
    <property type="entry name" value="Peptidase_S9_cat"/>
</dbReference>
<dbReference type="FunFam" id="3.40.50.1820:FF:000442">
    <property type="entry name" value="Subfamily S9C unassigned peptidase"/>
    <property type="match status" value="1"/>
</dbReference>
<proteinExistence type="predicted"/>
<dbReference type="Proteomes" id="UP000289784">
    <property type="component" value="Unassembled WGS sequence"/>
</dbReference>
<dbReference type="PANTHER" id="PTHR42776:SF27">
    <property type="entry name" value="DIPEPTIDYL PEPTIDASE FAMILY MEMBER 6"/>
    <property type="match status" value="1"/>
</dbReference>
<dbReference type="GO" id="GO:0004252">
    <property type="term" value="F:serine-type endopeptidase activity"/>
    <property type="evidence" value="ECO:0007669"/>
    <property type="project" value="TreeGrafter"/>
</dbReference>
<dbReference type="PANTHER" id="PTHR42776">
    <property type="entry name" value="SERINE PEPTIDASE S9 FAMILY MEMBER"/>
    <property type="match status" value="1"/>
</dbReference>
<dbReference type="AlphaFoldDB" id="A0A4Q1K002"/>
<evidence type="ECO:0000313" key="3">
    <source>
        <dbReference type="EMBL" id="RXR08894.1"/>
    </source>
</evidence>
<dbReference type="SUPFAM" id="SSF82171">
    <property type="entry name" value="DPP6 N-terminal domain-like"/>
    <property type="match status" value="1"/>
</dbReference>
<sequence>MGTDRVPVEAFARFSKLSSPRLSPDGKYLSANAELGNGNYALAVYRLADMVQTAHLKFPKYELPVQVVWVSDTRLVIAKGRASGSLEKPYANGEIIATNFDGTQQKYIYGYEQRTRSGGLDRGFGQIVSVPEQRNGHFYMRQLTLNARSSSIYDVDTETTVYKQVVQLDTPDLEFVLDHDSVPRFAYGVDLDDNTLLFGNDGKGKWSPVSFDSVGGKWIPMAFTPDNTTTYGYFSQQGGPAQFVSSDLTGGNRKVLAADAAHAVEDTQWTAAPYRPFAVRTGRGLGQFTYLMPESPDAQLHLALSKALPGRRVDFIDQSKDGQVILLRVDSDRDPGAWYLLRRSEGKLRHLLTGREGIDPQRMGERRPMQFTTSDGVKLDTILTLPPGVTEARGLPMVLLPHGGPHYVEDDWFFDSDAQFLASRGYLVLQVNFRGSGGRGSAFERAGHRQWGTRVQDDLIEGVRWAVDQGMADPARVCVYGASFGAYSAMMAPIRAPGMFKCAAGLAGVYDLQMMKDKGDIQQSESGRRYLQRVLGNDASVLQASSPARQAAQLRIPVLLAHGEEDERAPLAHAKAMRAALTAAGNAPEWHTYAKEGHGFYNEDNSIDFYRALDAFLARNLGPGAQ</sequence>
<name>A0A4Q1K002_9GAMM</name>
<protein>
    <submittedName>
        <fullName evidence="3">S9 family peptidase</fullName>
    </submittedName>
</protein>
<organism evidence="3 4">
    <name type="scientific">Pseudoxanthomonas composti</name>
    <dbReference type="NCBI Taxonomy" id="2137479"/>
    <lineage>
        <taxon>Bacteria</taxon>
        <taxon>Pseudomonadati</taxon>
        <taxon>Pseudomonadota</taxon>
        <taxon>Gammaproteobacteria</taxon>
        <taxon>Lysobacterales</taxon>
        <taxon>Lysobacteraceae</taxon>
        <taxon>Pseudoxanthomonas</taxon>
    </lineage>
</organism>
<gene>
    <name evidence="3" type="ORF">EPA99_03145</name>
</gene>
<comment type="caution">
    <text evidence="3">The sequence shown here is derived from an EMBL/GenBank/DDBJ whole genome shotgun (WGS) entry which is preliminary data.</text>
</comment>
<dbReference type="Gene3D" id="3.40.50.1820">
    <property type="entry name" value="alpha/beta hydrolase"/>
    <property type="match status" value="1"/>
</dbReference>
<dbReference type="SUPFAM" id="SSF53474">
    <property type="entry name" value="alpha/beta-Hydrolases"/>
    <property type="match status" value="1"/>
</dbReference>
<accession>A0A4Q1K002</accession>
<feature type="domain" description="Peptidase S9 prolyl oligopeptidase catalytic" evidence="2">
    <location>
        <begin position="413"/>
        <end position="622"/>
    </location>
</feature>
<evidence type="ECO:0000256" key="1">
    <source>
        <dbReference type="ARBA" id="ARBA00022801"/>
    </source>
</evidence>
<evidence type="ECO:0000313" key="4">
    <source>
        <dbReference type="Proteomes" id="UP000289784"/>
    </source>
</evidence>
<keyword evidence="4" id="KW-1185">Reference proteome</keyword>
<dbReference type="OrthoDB" id="4269629at2"/>
<dbReference type="InterPro" id="IPR029058">
    <property type="entry name" value="AB_hydrolase_fold"/>
</dbReference>
<reference evidence="3 4" key="1">
    <citation type="submission" date="2019-01" db="EMBL/GenBank/DDBJ databases">
        <title>Pseudoxanthomonas composti sp. nov., isolated from compost.</title>
        <authorList>
            <person name="Yang G."/>
        </authorList>
    </citation>
    <scope>NUCLEOTIDE SEQUENCE [LARGE SCALE GENOMIC DNA]</scope>
    <source>
        <strain evidence="3 4">GSS15</strain>
    </source>
</reference>
<dbReference type="Pfam" id="PF00326">
    <property type="entry name" value="Peptidase_S9"/>
    <property type="match status" value="1"/>
</dbReference>
<dbReference type="EMBL" id="SAWZ01000001">
    <property type="protein sequence ID" value="RXR08894.1"/>
    <property type="molecule type" value="Genomic_DNA"/>
</dbReference>
<keyword evidence="1" id="KW-0378">Hydrolase</keyword>